<dbReference type="Proteomes" id="UP000790347">
    <property type="component" value="Unassembled WGS sequence"/>
</dbReference>
<keyword evidence="2" id="KW-1185">Reference proteome</keyword>
<name>A0A922IH72_DERFA</name>
<accession>A0A922IH72</accession>
<comment type="caution">
    <text evidence="1">The sequence shown here is derived from an EMBL/GenBank/DDBJ whole genome shotgun (WGS) entry which is preliminary data.</text>
</comment>
<organism evidence="1 2">
    <name type="scientific">Dermatophagoides farinae</name>
    <name type="common">American house dust mite</name>
    <dbReference type="NCBI Taxonomy" id="6954"/>
    <lineage>
        <taxon>Eukaryota</taxon>
        <taxon>Metazoa</taxon>
        <taxon>Ecdysozoa</taxon>
        <taxon>Arthropoda</taxon>
        <taxon>Chelicerata</taxon>
        <taxon>Arachnida</taxon>
        <taxon>Acari</taxon>
        <taxon>Acariformes</taxon>
        <taxon>Sarcoptiformes</taxon>
        <taxon>Astigmata</taxon>
        <taxon>Psoroptidia</taxon>
        <taxon>Analgoidea</taxon>
        <taxon>Pyroglyphidae</taxon>
        <taxon>Dermatophagoidinae</taxon>
        <taxon>Dermatophagoides</taxon>
    </lineage>
</organism>
<evidence type="ECO:0000313" key="1">
    <source>
        <dbReference type="EMBL" id="KAH9529608.1"/>
    </source>
</evidence>
<reference evidence="1" key="1">
    <citation type="submission" date="2013-05" db="EMBL/GenBank/DDBJ databases">
        <authorList>
            <person name="Yim A.K.Y."/>
            <person name="Chan T.F."/>
            <person name="Ji K.M."/>
            <person name="Liu X.Y."/>
            <person name="Zhou J.W."/>
            <person name="Li R.Q."/>
            <person name="Yang K.Y."/>
            <person name="Li J."/>
            <person name="Li M."/>
            <person name="Law P.T.W."/>
            <person name="Wu Y.L."/>
            <person name="Cai Z.L."/>
            <person name="Qin H."/>
            <person name="Bao Y."/>
            <person name="Leung R.K.K."/>
            <person name="Ng P.K.S."/>
            <person name="Zou J."/>
            <person name="Zhong X.J."/>
            <person name="Ran P.X."/>
            <person name="Zhong N.S."/>
            <person name="Liu Z.G."/>
            <person name="Tsui S.K.W."/>
        </authorList>
    </citation>
    <scope>NUCLEOTIDE SEQUENCE</scope>
    <source>
        <strain evidence="1">Derf</strain>
        <tissue evidence="1">Whole organism</tissue>
    </source>
</reference>
<dbReference type="AlphaFoldDB" id="A0A922IH72"/>
<proteinExistence type="predicted"/>
<dbReference type="EMBL" id="ASGP02000001">
    <property type="protein sequence ID" value="KAH9529608.1"/>
    <property type="molecule type" value="Genomic_DNA"/>
</dbReference>
<sequence>MNVAKQDIILEHRRTFEQTNATNEVIIIVTKINPCTIERDVDVSISSDWLRRDNNSLTFSCIDAVFSLDPMDIGGQ</sequence>
<evidence type="ECO:0000313" key="2">
    <source>
        <dbReference type="Proteomes" id="UP000790347"/>
    </source>
</evidence>
<gene>
    <name evidence="1" type="ORF">DERF_003485</name>
</gene>
<protein>
    <submittedName>
        <fullName evidence="1">Uncharacterized protein</fullName>
    </submittedName>
</protein>
<reference evidence="1" key="2">
    <citation type="journal article" date="2022" name="Res Sq">
        <title>Comparative Genomics Reveals Insights into the Divergent Evolution of Astigmatic Mites and Household Pest Adaptations.</title>
        <authorList>
            <person name="Xiong Q."/>
            <person name="Wan A.T.-Y."/>
            <person name="Liu X.-Y."/>
            <person name="Fung C.S.-H."/>
            <person name="Xiao X."/>
            <person name="Malainual N."/>
            <person name="Hou J."/>
            <person name="Wang L."/>
            <person name="Wang M."/>
            <person name="Yang K."/>
            <person name="Cui Y."/>
            <person name="Leung E."/>
            <person name="Nong W."/>
            <person name="Shin S.-K."/>
            <person name="Au S."/>
            <person name="Jeong K.Y."/>
            <person name="Chew F.T."/>
            <person name="Hui J."/>
            <person name="Leung T.F."/>
            <person name="Tungtrongchitr A."/>
            <person name="Zhong N."/>
            <person name="Liu Z."/>
            <person name="Tsui S."/>
        </authorList>
    </citation>
    <scope>NUCLEOTIDE SEQUENCE</scope>
    <source>
        <strain evidence="1">Derf</strain>
        <tissue evidence="1">Whole organism</tissue>
    </source>
</reference>